<reference evidence="2 3" key="1">
    <citation type="submission" date="2021-06" db="EMBL/GenBank/DDBJ databases">
        <title>Caerostris darwini draft genome.</title>
        <authorList>
            <person name="Kono N."/>
            <person name="Arakawa K."/>
        </authorList>
    </citation>
    <scope>NUCLEOTIDE SEQUENCE [LARGE SCALE GENOMIC DNA]</scope>
</reference>
<feature type="compositionally biased region" description="Low complexity" evidence="1">
    <location>
        <begin position="1"/>
        <end position="11"/>
    </location>
</feature>
<protein>
    <recommendedName>
        <fullName evidence="4">Ribosomal protein S18</fullName>
    </recommendedName>
</protein>
<feature type="region of interest" description="Disordered" evidence="1">
    <location>
        <begin position="60"/>
        <end position="83"/>
    </location>
</feature>
<evidence type="ECO:0008006" key="4">
    <source>
        <dbReference type="Google" id="ProtNLM"/>
    </source>
</evidence>
<organism evidence="2 3">
    <name type="scientific">Caerostris darwini</name>
    <dbReference type="NCBI Taxonomy" id="1538125"/>
    <lineage>
        <taxon>Eukaryota</taxon>
        <taxon>Metazoa</taxon>
        <taxon>Ecdysozoa</taxon>
        <taxon>Arthropoda</taxon>
        <taxon>Chelicerata</taxon>
        <taxon>Arachnida</taxon>
        <taxon>Araneae</taxon>
        <taxon>Araneomorphae</taxon>
        <taxon>Entelegynae</taxon>
        <taxon>Araneoidea</taxon>
        <taxon>Araneidae</taxon>
        <taxon>Caerostris</taxon>
    </lineage>
</organism>
<evidence type="ECO:0000256" key="1">
    <source>
        <dbReference type="SAM" id="MobiDB-lite"/>
    </source>
</evidence>
<keyword evidence="3" id="KW-1185">Reference proteome</keyword>
<sequence>MKDPFFHSSESFSRRRKPYRNSLNPSEKYLLKNYDVDILRTSVRHHAFFPSFPPILTRHLQQGKKKKKKSSARRQGRCELYGR</sequence>
<accession>A0AAV4PPT6</accession>
<proteinExistence type="predicted"/>
<dbReference type="EMBL" id="BPLQ01003263">
    <property type="protein sequence ID" value="GIX99013.1"/>
    <property type="molecule type" value="Genomic_DNA"/>
</dbReference>
<gene>
    <name evidence="2" type="ORF">CDAR_518841</name>
</gene>
<dbReference type="Proteomes" id="UP001054837">
    <property type="component" value="Unassembled WGS sequence"/>
</dbReference>
<evidence type="ECO:0000313" key="2">
    <source>
        <dbReference type="EMBL" id="GIX99013.1"/>
    </source>
</evidence>
<name>A0AAV4PPT6_9ARAC</name>
<feature type="region of interest" description="Disordered" evidence="1">
    <location>
        <begin position="1"/>
        <end position="23"/>
    </location>
</feature>
<feature type="compositionally biased region" description="Basic residues" evidence="1">
    <location>
        <begin position="61"/>
        <end position="75"/>
    </location>
</feature>
<comment type="caution">
    <text evidence="2">The sequence shown here is derived from an EMBL/GenBank/DDBJ whole genome shotgun (WGS) entry which is preliminary data.</text>
</comment>
<dbReference type="AlphaFoldDB" id="A0AAV4PPT6"/>
<evidence type="ECO:0000313" key="3">
    <source>
        <dbReference type="Proteomes" id="UP001054837"/>
    </source>
</evidence>